<dbReference type="Proteomes" id="UP001174677">
    <property type="component" value="Chromosome 2"/>
</dbReference>
<evidence type="ECO:0000313" key="2">
    <source>
        <dbReference type="Proteomes" id="UP001174677"/>
    </source>
</evidence>
<gene>
    <name evidence="1" type="ORF">P3X46_003329</name>
</gene>
<accession>A0ABQ9N859</accession>
<keyword evidence="2" id="KW-1185">Reference proteome</keyword>
<sequence>MPSSQQQSAAPWLTISHSSSPTVLLTNHSQSSPLLILETPPSLAFLQDALTSSNLSPLVPTTELQQVPFPSTTHADPLTVDYSSFAGPMQFDTHALVVANPEIPLRMHPMVLRPSTM</sequence>
<evidence type="ECO:0000313" key="1">
    <source>
        <dbReference type="EMBL" id="KAJ9187918.1"/>
    </source>
</evidence>
<proteinExistence type="predicted"/>
<protein>
    <submittedName>
        <fullName evidence="1">Uncharacterized protein</fullName>
    </submittedName>
</protein>
<dbReference type="EMBL" id="JARPOI010000002">
    <property type="protein sequence ID" value="KAJ9187918.1"/>
    <property type="molecule type" value="Genomic_DNA"/>
</dbReference>
<comment type="caution">
    <text evidence="1">The sequence shown here is derived from an EMBL/GenBank/DDBJ whole genome shotgun (WGS) entry which is preliminary data.</text>
</comment>
<reference evidence="1" key="1">
    <citation type="journal article" date="2023" name="Plant Biotechnol. J.">
        <title>Chromosome-level wild Hevea brasiliensis genome provides new tools for genomic-assisted breeding and valuable loci to elevate rubber yield.</title>
        <authorList>
            <person name="Cheng H."/>
            <person name="Song X."/>
            <person name="Hu Y."/>
            <person name="Wu T."/>
            <person name="Yang Q."/>
            <person name="An Z."/>
            <person name="Feng S."/>
            <person name="Deng Z."/>
            <person name="Wu W."/>
            <person name="Zeng X."/>
            <person name="Tu M."/>
            <person name="Wang X."/>
            <person name="Huang H."/>
        </authorList>
    </citation>
    <scope>NUCLEOTIDE SEQUENCE</scope>
    <source>
        <strain evidence="1">MT/VB/25A 57/8</strain>
    </source>
</reference>
<organism evidence="1 2">
    <name type="scientific">Hevea brasiliensis</name>
    <name type="common">Para rubber tree</name>
    <name type="synonym">Siphonia brasiliensis</name>
    <dbReference type="NCBI Taxonomy" id="3981"/>
    <lineage>
        <taxon>Eukaryota</taxon>
        <taxon>Viridiplantae</taxon>
        <taxon>Streptophyta</taxon>
        <taxon>Embryophyta</taxon>
        <taxon>Tracheophyta</taxon>
        <taxon>Spermatophyta</taxon>
        <taxon>Magnoliopsida</taxon>
        <taxon>eudicotyledons</taxon>
        <taxon>Gunneridae</taxon>
        <taxon>Pentapetalae</taxon>
        <taxon>rosids</taxon>
        <taxon>fabids</taxon>
        <taxon>Malpighiales</taxon>
        <taxon>Euphorbiaceae</taxon>
        <taxon>Crotonoideae</taxon>
        <taxon>Micrandreae</taxon>
        <taxon>Hevea</taxon>
    </lineage>
</organism>
<name>A0ABQ9N859_HEVBR</name>